<dbReference type="AlphaFoldDB" id="A0A1H8C7D7"/>
<protein>
    <submittedName>
        <fullName evidence="1">Uncharacterized protein</fullName>
    </submittedName>
</protein>
<sequence length="200" mass="23168">MLRKKLILVVCSLLGLFLCFHFAMVAVHLSPRNPFKERISAAINGYMNPVFKQGWYLFAPNPVNRHESLQIKARYTDAAGRPRETDWLDISKPMVREIRANRLSPKSRLLVYESKLIDGFLSDEPAARRKAEKRLGAYASYLLQKRLKIKGHISEVRVRVVVNKFPRFKERHQPDSKGILYYHYTSWIPFGSVGQKGEIP</sequence>
<evidence type="ECO:0000313" key="1">
    <source>
        <dbReference type="EMBL" id="SEM90799.1"/>
    </source>
</evidence>
<name>A0A1H8C7D7_9BACL</name>
<keyword evidence="2" id="KW-1185">Reference proteome</keyword>
<evidence type="ECO:0000313" key="2">
    <source>
        <dbReference type="Proteomes" id="UP000199695"/>
    </source>
</evidence>
<dbReference type="InterPro" id="IPR043857">
    <property type="entry name" value="DUF5819"/>
</dbReference>
<gene>
    <name evidence="1" type="ORF">SAMN05444955_103110</name>
</gene>
<proteinExistence type="predicted"/>
<dbReference type="STRING" id="1173111.SAMN05444955_103110"/>
<reference evidence="1 2" key="1">
    <citation type="submission" date="2016-10" db="EMBL/GenBank/DDBJ databases">
        <authorList>
            <person name="de Groot N.N."/>
        </authorList>
    </citation>
    <scope>NUCLEOTIDE SEQUENCE [LARGE SCALE GENOMIC DNA]</scope>
    <source>
        <strain evidence="1 2">DSM 46701</strain>
    </source>
</reference>
<dbReference type="Proteomes" id="UP000199695">
    <property type="component" value="Unassembled WGS sequence"/>
</dbReference>
<accession>A0A1H8C7D7</accession>
<dbReference type="Pfam" id="PF19136">
    <property type="entry name" value="DUF5819"/>
    <property type="match status" value="1"/>
</dbReference>
<dbReference type="RefSeq" id="WP_089965646.1">
    <property type="nucleotide sequence ID" value="NZ_FOCQ01000003.1"/>
</dbReference>
<dbReference type="EMBL" id="FOCQ01000003">
    <property type="protein sequence ID" value="SEM90799.1"/>
    <property type="molecule type" value="Genomic_DNA"/>
</dbReference>
<dbReference type="OrthoDB" id="9342777at2"/>
<organism evidence="1 2">
    <name type="scientific">Lihuaxuella thermophila</name>
    <dbReference type="NCBI Taxonomy" id="1173111"/>
    <lineage>
        <taxon>Bacteria</taxon>
        <taxon>Bacillati</taxon>
        <taxon>Bacillota</taxon>
        <taxon>Bacilli</taxon>
        <taxon>Bacillales</taxon>
        <taxon>Thermoactinomycetaceae</taxon>
        <taxon>Lihuaxuella</taxon>
    </lineage>
</organism>